<accession>A0ABP9KVS6</accession>
<name>A0ABP9KVS6_9ACTN</name>
<proteinExistence type="inferred from homology"/>
<feature type="signal peptide" evidence="4">
    <location>
        <begin position="1"/>
        <end position="38"/>
    </location>
</feature>
<evidence type="ECO:0000256" key="4">
    <source>
        <dbReference type="SAM" id="SignalP"/>
    </source>
</evidence>
<protein>
    <submittedName>
        <fullName evidence="6">ABC transporter substrate-binding protein</fullName>
    </submittedName>
</protein>
<feature type="domain" description="Rhodanese" evidence="5">
    <location>
        <begin position="82"/>
        <end position="141"/>
    </location>
</feature>
<reference evidence="7" key="1">
    <citation type="journal article" date="2019" name="Int. J. Syst. Evol. Microbiol.">
        <title>The Global Catalogue of Microorganisms (GCM) 10K type strain sequencing project: providing services to taxonomists for standard genome sequencing and annotation.</title>
        <authorList>
            <consortium name="The Broad Institute Genomics Platform"/>
            <consortium name="The Broad Institute Genome Sequencing Center for Infectious Disease"/>
            <person name="Wu L."/>
            <person name="Ma J."/>
        </authorList>
    </citation>
    <scope>NUCLEOTIDE SEQUENCE [LARGE SCALE GENOMIC DNA]</scope>
    <source>
        <strain evidence="7">JCM 18410</strain>
    </source>
</reference>
<dbReference type="Pfam" id="PF13458">
    <property type="entry name" value="Peripla_BP_6"/>
    <property type="match status" value="1"/>
</dbReference>
<dbReference type="Proteomes" id="UP001500124">
    <property type="component" value="Unassembled WGS sequence"/>
</dbReference>
<evidence type="ECO:0000313" key="7">
    <source>
        <dbReference type="Proteomes" id="UP001500124"/>
    </source>
</evidence>
<gene>
    <name evidence="6" type="ORF">GCM10023336_48860</name>
</gene>
<dbReference type="RefSeq" id="WP_345670273.1">
    <property type="nucleotide sequence ID" value="NZ_BAABKC010000073.1"/>
</dbReference>
<keyword evidence="2 4" id="KW-0732">Signal</keyword>
<dbReference type="Gene3D" id="3.40.50.2300">
    <property type="match status" value="2"/>
</dbReference>
<evidence type="ECO:0000256" key="1">
    <source>
        <dbReference type="ARBA" id="ARBA00010062"/>
    </source>
</evidence>
<dbReference type="InterPro" id="IPR028081">
    <property type="entry name" value="Leu-bd"/>
</dbReference>
<organism evidence="6 7">
    <name type="scientific">Streptomyces similanensis</name>
    <dbReference type="NCBI Taxonomy" id="1274988"/>
    <lineage>
        <taxon>Bacteria</taxon>
        <taxon>Bacillati</taxon>
        <taxon>Actinomycetota</taxon>
        <taxon>Actinomycetes</taxon>
        <taxon>Kitasatosporales</taxon>
        <taxon>Streptomycetaceae</taxon>
        <taxon>Streptomyces</taxon>
    </lineage>
</organism>
<comment type="caution">
    <text evidence="6">The sequence shown here is derived from an EMBL/GenBank/DDBJ whole genome shotgun (WGS) entry which is preliminary data.</text>
</comment>
<evidence type="ECO:0000259" key="5">
    <source>
        <dbReference type="PROSITE" id="PS50206"/>
    </source>
</evidence>
<sequence>MTGRRRARTFLPTAPTRPAGRKRTLLSAGALAVCVSLAAGCGVVPAVTGGSGDGTVTVMTWAPDRTRATNKPGMPAMARAYARWINAQGGIAGHKLRVLTCNEGNDSVAAAKCARLAVKEDVVAVVGSYSQYSDSFFPPLEGAGIPYLGGYGVTTAEFTRALSYPVNGGQPSLLVGLGKALAGDCGPVTFVRPDSIAGDELPGLLDTGLKAGGHGPARDQPAAEDANEYSGQADRALKQATAEPGRRGCVVPSLGERTSIFMDSFRRDREGYRTVRTAAVLGNVDQTVIDASGGSAGPYEGAYITGWYPVPDDPRWAPMKKVINEQAFGDNRVDPADAGVQTTWIAYTVLRAVVERIGSGEVTADSVRRTLNDGLKADTGGLTPPLSWSASGPFAAAGLARLVNAGVTLQVVRQGRLVAAPRSAMDVTRTLQDADVG</sequence>
<evidence type="ECO:0000313" key="6">
    <source>
        <dbReference type="EMBL" id="GAA5066792.1"/>
    </source>
</evidence>
<evidence type="ECO:0000256" key="2">
    <source>
        <dbReference type="ARBA" id="ARBA00022729"/>
    </source>
</evidence>
<dbReference type="PROSITE" id="PS50206">
    <property type="entry name" value="RHODANESE_3"/>
    <property type="match status" value="1"/>
</dbReference>
<comment type="similarity">
    <text evidence="1">Belongs to the leucine-binding protein family.</text>
</comment>
<dbReference type="InterPro" id="IPR001763">
    <property type="entry name" value="Rhodanese-like_dom"/>
</dbReference>
<feature type="chain" id="PRO_5046336566" evidence="4">
    <location>
        <begin position="39"/>
        <end position="437"/>
    </location>
</feature>
<keyword evidence="7" id="KW-1185">Reference proteome</keyword>
<feature type="region of interest" description="Disordered" evidence="3">
    <location>
        <begin position="207"/>
        <end position="246"/>
    </location>
</feature>
<dbReference type="EMBL" id="BAABKC010000073">
    <property type="protein sequence ID" value="GAA5066792.1"/>
    <property type="molecule type" value="Genomic_DNA"/>
</dbReference>
<evidence type="ECO:0000256" key="3">
    <source>
        <dbReference type="SAM" id="MobiDB-lite"/>
    </source>
</evidence>
<dbReference type="InterPro" id="IPR028082">
    <property type="entry name" value="Peripla_BP_I"/>
</dbReference>
<dbReference type="SUPFAM" id="SSF53822">
    <property type="entry name" value="Periplasmic binding protein-like I"/>
    <property type="match status" value="1"/>
</dbReference>